<keyword evidence="6 8" id="KW-0807">Transducer</keyword>
<dbReference type="GO" id="GO:0004888">
    <property type="term" value="F:transmembrane signaling receptor activity"/>
    <property type="evidence" value="ECO:0007669"/>
    <property type="project" value="InterPro"/>
</dbReference>
<evidence type="ECO:0000256" key="2">
    <source>
        <dbReference type="ARBA" id="ARBA00022475"/>
    </source>
</evidence>
<feature type="transmembrane region" description="Helical" evidence="9">
    <location>
        <begin position="229"/>
        <end position="249"/>
    </location>
</feature>
<organism evidence="12 13">
    <name type="scientific">Phreatobacter aquaticus</name>
    <dbReference type="NCBI Taxonomy" id="2570229"/>
    <lineage>
        <taxon>Bacteria</taxon>
        <taxon>Pseudomonadati</taxon>
        <taxon>Pseudomonadota</taxon>
        <taxon>Alphaproteobacteria</taxon>
        <taxon>Hyphomicrobiales</taxon>
        <taxon>Phreatobacteraceae</taxon>
        <taxon>Phreatobacter</taxon>
    </lineage>
</organism>
<feature type="domain" description="HAMP" evidence="11">
    <location>
        <begin position="251"/>
        <end position="304"/>
    </location>
</feature>
<dbReference type="KEGG" id="paqt:E8L99_12715"/>
<dbReference type="PANTHER" id="PTHR32089:SF112">
    <property type="entry name" value="LYSOZYME-LIKE PROTEIN-RELATED"/>
    <property type="match status" value="1"/>
</dbReference>
<feature type="transmembrane region" description="Helical" evidence="9">
    <location>
        <begin position="12"/>
        <end position="31"/>
    </location>
</feature>
<sequence length="600" mass="63271">MPLIEASNRRYHIFNILNINSIFRLLIWTLAQPKGRWAMKLSDLSIGKRLSILIVVTGISVIASASVGLLILRDQMIEDRKQQLANMIDSVVSAARTQMNAAGGAESEAGRKALLSVINAVRFGPPSEVNYVFGTYLDGVTFAHVNPTKIGLNRLTSDGPASAAVISEQIRIASTSTGRGYQFYATEKVANGPRIPKIAIIQVLPEIKGFIGIGVYVDDVNAIFWSRALLMGGILGVLVLISAVISLMIRRSITQPLQALTVDMGKLAQGDTTIMIGGTEAKTEIGAFARALEVFRSNAIERAEALQREQIADERRTARARRLEELTAGFDGAIADVLARVEQSVAQFQNTSALLSRTAEDTNNRVAAVAAASEQSSANVQTAAAATEELSASVAEIGSQINNSSAIANRAVEEARATNEQVASLAQATARIGEVVNLITTIASQTNLLALNATIESARAGEAGKGFAVVAAEVKNLATQTGQATEEISGQINTIQRETQSAVEAIQRIVATIGSISEISSTIASGVQEQSAATSEIAVNATEAAHGTSEVTHNILVVAEAAKRTEDAARDLSGVASGLKSEADGLRETVQSFLAQVKAA</sequence>
<dbReference type="Pfam" id="PF17200">
    <property type="entry name" value="sCache_2"/>
    <property type="match status" value="1"/>
</dbReference>
<proteinExistence type="inferred from homology"/>
<dbReference type="InterPro" id="IPR004089">
    <property type="entry name" value="MCPsignal_dom"/>
</dbReference>
<dbReference type="PANTHER" id="PTHR32089">
    <property type="entry name" value="METHYL-ACCEPTING CHEMOTAXIS PROTEIN MCPB"/>
    <property type="match status" value="1"/>
</dbReference>
<dbReference type="InterPro" id="IPR003660">
    <property type="entry name" value="HAMP_dom"/>
</dbReference>
<evidence type="ECO:0000259" key="11">
    <source>
        <dbReference type="PROSITE" id="PS50885"/>
    </source>
</evidence>
<dbReference type="GO" id="GO:0005886">
    <property type="term" value="C:plasma membrane"/>
    <property type="evidence" value="ECO:0007669"/>
    <property type="project" value="UniProtKB-SubCell"/>
</dbReference>
<keyword evidence="2" id="KW-1003">Cell membrane</keyword>
<dbReference type="AlphaFoldDB" id="A0A4D7QNK7"/>
<dbReference type="PROSITE" id="PS50885">
    <property type="entry name" value="HAMP"/>
    <property type="match status" value="1"/>
</dbReference>
<feature type="domain" description="Methyl-accepting transducer" evidence="10">
    <location>
        <begin position="337"/>
        <end position="573"/>
    </location>
</feature>
<name>A0A4D7QNK7_9HYPH</name>
<dbReference type="SUPFAM" id="SSF58104">
    <property type="entry name" value="Methyl-accepting chemotaxis protein (MCP) signaling domain"/>
    <property type="match status" value="1"/>
</dbReference>
<keyword evidence="13" id="KW-1185">Reference proteome</keyword>
<dbReference type="EMBL" id="CP039865">
    <property type="protein sequence ID" value="QCK86557.1"/>
    <property type="molecule type" value="Genomic_DNA"/>
</dbReference>
<reference evidence="12 13" key="1">
    <citation type="submission" date="2019-04" db="EMBL/GenBank/DDBJ databases">
        <title>Phreatobacter aquaticus sp. nov.</title>
        <authorList>
            <person name="Choi A."/>
            <person name="Baek K."/>
        </authorList>
    </citation>
    <scope>NUCLEOTIDE SEQUENCE [LARGE SCALE GENOMIC DNA]</scope>
    <source>
        <strain evidence="12 13">NMCR1094</strain>
    </source>
</reference>
<protein>
    <submittedName>
        <fullName evidence="12">HAMP domain-containing protein</fullName>
    </submittedName>
</protein>
<dbReference type="OrthoDB" id="8482111at2"/>
<dbReference type="GO" id="GO:0007165">
    <property type="term" value="P:signal transduction"/>
    <property type="evidence" value="ECO:0007669"/>
    <property type="project" value="UniProtKB-KW"/>
</dbReference>
<comment type="subcellular location">
    <subcellularLocation>
        <location evidence="1">Cell membrane</location>
        <topology evidence="1">Multi-pass membrane protein</topology>
    </subcellularLocation>
</comment>
<dbReference type="Gene3D" id="6.10.340.10">
    <property type="match status" value="1"/>
</dbReference>
<evidence type="ECO:0000256" key="5">
    <source>
        <dbReference type="ARBA" id="ARBA00023136"/>
    </source>
</evidence>
<evidence type="ECO:0000256" key="6">
    <source>
        <dbReference type="ARBA" id="ARBA00023224"/>
    </source>
</evidence>
<keyword evidence="4 9" id="KW-1133">Transmembrane helix</keyword>
<evidence type="ECO:0000256" key="3">
    <source>
        <dbReference type="ARBA" id="ARBA00022692"/>
    </source>
</evidence>
<evidence type="ECO:0000256" key="8">
    <source>
        <dbReference type="PROSITE-ProRule" id="PRU00284"/>
    </source>
</evidence>
<dbReference type="Pfam" id="PF00015">
    <property type="entry name" value="MCPsignal"/>
    <property type="match status" value="1"/>
</dbReference>
<dbReference type="GO" id="GO:0006935">
    <property type="term" value="P:chemotaxis"/>
    <property type="evidence" value="ECO:0007669"/>
    <property type="project" value="InterPro"/>
</dbReference>
<evidence type="ECO:0000313" key="12">
    <source>
        <dbReference type="EMBL" id="QCK86557.1"/>
    </source>
</evidence>
<dbReference type="SMART" id="SM01049">
    <property type="entry name" value="Cache_2"/>
    <property type="match status" value="1"/>
</dbReference>
<evidence type="ECO:0000256" key="4">
    <source>
        <dbReference type="ARBA" id="ARBA00022989"/>
    </source>
</evidence>
<gene>
    <name evidence="12" type="ORF">E8L99_12715</name>
</gene>
<dbReference type="SMART" id="SM00283">
    <property type="entry name" value="MA"/>
    <property type="match status" value="1"/>
</dbReference>
<comment type="similarity">
    <text evidence="7">Belongs to the methyl-accepting chemotaxis (MCP) protein family.</text>
</comment>
<dbReference type="RefSeq" id="WP_137099888.1">
    <property type="nucleotide sequence ID" value="NZ_CP039865.1"/>
</dbReference>
<accession>A0A4D7QNK7</accession>
<dbReference type="Gene3D" id="1.10.287.950">
    <property type="entry name" value="Methyl-accepting chemotaxis protein"/>
    <property type="match status" value="1"/>
</dbReference>
<dbReference type="PROSITE" id="PS50111">
    <property type="entry name" value="CHEMOTAXIS_TRANSDUC_2"/>
    <property type="match status" value="1"/>
</dbReference>
<dbReference type="Gene3D" id="3.30.450.20">
    <property type="entry name" value="PAS domain"/>
    <property type="match status" value="1"/>
</dbReference>
<feature type="transmembrane region" description="Helical" evidence="9">
    <location>
        <begin position="51"/>
        <end position="72"/>
    </location>
</feature>
<evidence type="ECO:0000256" key="7">
    <source>
        <dbReference type="ARBA" id="ARBA00029447"/>
    </source>
</evidence>
<dbReference type="InterPro" id="IPR004090">
    <property type="entry name" value="Chemotax_Me-accpt_rcpt"/>
</dbReference>
<dbReference type="Proteomes" id="UP000298588">
    <property type="component" value="Chromosome"/>
</dbReference>
<dbReference type="InterPro" id="IPR033480">
    <property type="entry name" value="sCache_2"/>
</dbReference>
<keyword evidence="3 9" id="KW-0812">Transmembrane</keyword>
<keyword evidence="5 9" id="KW-0472">Membrane</keyword>
<evidence type="ECO:0000256" key="1">
    <source>
        <dbReference type="ARBA" id="ARBA00004651"/>
    </source>
</evidence>
<dbReference type="PRINTS" id="PR00260">
    <property type="entry name" value="CHEMTRNSDUCR"/>
</dbReference>
<evidence type="ECO:0000256" key="9">
    <source>
        <dbReference type="SAM" id="Phobius"/>
    </source>
</evidence>
<evidence type="ECO:0000259" key="10">
    <source>
        <dbReference type="PROSITE" id="PS50111"/>
    </source>
</evidence>
<evidence type="ECO:0000313" key="13">
    <source>
        <dbReference type="Proteomes" id="UP000298588"/>
    </source>
</evidence>